<keyword evidence="3" id="KW-0064">Aspartyl protease</keyword>
<name>A0ABQ4ZQI7_9ASTR</name>
<reference evidence="14" key="2">
    <citation type="submission" date="2022-01" db="EMBL/GenBank/DDBJ databases">
        <authorList>
            <person name="Yamashiro T."/>
            <person name="Shiraishi A."/>
            <person name="Satake H."/>
            <person name="Nakayama K."/>
        </authorList>
    </citation>
    <scope>NUCLEOTIDE SEQUENCE</scope>
</reference>
<feature type="compositionally biased region" description="Acidic residues" evidence="11">
    <location>
        <begin position="1408"/>
        <end position="1433"/>
    </location>
</feature>
<proteinExistence type="predicted"/>
<dbReference type="Gene3D" id="1.10.340.70">
    <property type="match status" value="1"/>
</dbReference>
<keyword evidence="15" id="KW-1185">Reference proteome</keyword>
<dbReference type="PROSITE" id="PS50994">
    <property type="entry name" value="INTEGRASE"/>
    <property type="match status" value="1"/>
</dbReference>
<evidence type="ECO:0000256" key="10">
    <source>
        <dbReference type="ARBA" id="ARBA00023172"/>
    </source>
</evidence>
<dbReference type="SUPFAM" id="SSF56672">
    <property type="entry name" value="DNA/RNA polymerases"/>
    <property type="match status" value="1"/>
</dbReference>
<dbReference type="EMBL" id="BQNB010011589">
    <property type="protein sequence ID" value="GJS92549.1"/>
    <property type="molecule type" value="Genomic_DNA"/>
</dbReference>
<dbReference type="InterPro" id="IPR041588">
    <property type="entry name" value="Integrase_H2C2"/>
</dbReference>
<dbReference type="GO" id="GO:0003964">
    <property type="term" value="F:RNA-directed DNA polymerase activity"/>
    <property type="evidence" value="ECO:0007669"/>
    <property type="project" value="UniProtKB-KW"/>
</dbReference>
<evidence type="ECO:0000256" key="7">
    <source>
        <dbReference type="ARBA" id="ARBA00022918"/>
    </source>
</evidence>
<feature type="compositionally biased region" description="Gly residues" evidence="11">
    <location>
        <begin position="275"/>
        <end position="290"/>
    </location>
</feature>
<keyword evidence="8" id="KW-0548">Nucleotidyltransferase</keyword>
<feature type="region of interest" description="Disordered" evidence="11">
    <location>
        <begin position="1631"/>
        <end position="1651"/>
    </location>
</feature>
<evidence type="ECO:0000256" key="1">
    <source>
        <dbReference type="ARBA" id="ARBA00022670"/>
    </source>
</evidence>
<dbReference type="CDD" id="cd01647">
    <property type="entry name" value="RT_LTR"/>
    <property type="match status" value="1"/>
</dbReference>
<evidence type="ECO:0000313" key="15">
    <source>
        <dbReference type="Proteomes" id="UP001151760"/>
    </source>
</evidence>
<keyword evidence="5" id="KW-0460">Magnesium</keyword>
<dbReference type="Pfam" id="PF03732">
    <property type="entry name" value="Retrotrans_gag"/>
    <property type="match status" value="1"/>
</dbReference>
<keyword evidence="10" id="KW-0233">DNA recombination</keyword>
<feature type="region of interest" description="Disordered" evidence="11">
    <location>
        <begin position="1408"/>
        <end position="1467"/>
    </location>
</feature>
<feature type="compositionally biased region" description="Basic and acidic residues" evidence="11">
    <location>
        <begin position="1634"/>
        <end position="1644"/>
    </location>
</feature>
<keyword evidence="9" id="KW-0238">DNA-binding</keyword>
<dbReference type="Gene3D" id="3.30.70.270">
    <property type="match status" value="2"/>
</dbReference>
<dbReference type="InterPro" id="IPR001584">
    <property type="entry name" value="Integrase_cat-core"/>
</dbReference>
<keyword evidence="4" id="KW-0378">Hydrolase</keyword>
<dbReference type="InterPro" id="IPR056924">
    <property type="entry name" value="SH3_Tf2-1"/>
</dbReference>
<evidence type="ECO:0000259" key="12">
    <source>
        <dbReference type="PROSITE" id="PS50878"/>
    </source>
</evidence>
<reference evidence="14" key="1">
    <citation type="journal article" date="2022" name="Int. J. Mol. Sci.">
        <title>Draft Genome of Tanacetum Coccineum: Genomic Comparison of Closely Related Tanacetum-Family Plants.</title>
        <authorList>
            <person name="Yamashiro T."/>
            <person name="Shiraishi A."/>
            <person name="Nakayama K."/>
            <person name="Satake H."/>
        </authorList>
    </citation>
    <scope>NUCLEOTIDE SEQUENCE</scope>
</reference>
<feature type="region of interest" description="Disordered" evidence="11">
    <location>
        <begin position="453"/>
        <end position="503"/>
    </location>
</feature>
<keyword evidence="1" id="KW-0645">Protease</keyword>
<feature type="domain" description="Reverse transcriptase" evidence="12">
    <location>
        <begin position="697"/>
        <end position="876"/>
    </location>
</feature>
<keyword evidence="8" id="KW-0239">DNA-directed DNA polymerase</keyword>
<feature type="compositionally biased region" description="Low complexity" evidence="11">
    <location>
        <begin position="265"/>
        <end position="274"/>
    </location>
</feature>
<comment type="caution">
    <text evidence="14">The sequence shown here is derived from an EMBL/GenBank/DDBJ whole genome shotgun (WGS) entry which is preliminary data.</text>
</comment>
<evidence type="ECO:0000256" key="3">
    <source>
        <dbReference type="ARBA" id="ARBA00022750"/>
    </source>
</evidence>
<feature type="compositionally biased region" description="Basic and acidic residues" evidence="11">
    <location>
        <begin position="180"/>
        <end position="190"/>
    </location>
</feature>
<dbReference type="Gene3D" id="3.30.420.10">
    <property type="entry name" value="Ribonuclease H-like superfamily/Ribonuclease H"/>
    <property type="match status" value="1"/>
</dbReference>
<dbReference type="InterPro" id="IPR005162">
    <property type="entry name" value="Retrotrans_gag_dom"/>
</dbReference>
<evidence type="ECO:0000259" key="13">
    <source>
        <dbReference type="PROSITE" id="PS50994"/>
    </source>
</evidence>
<feature type="region of interest" description="Disordered" evidence="11">
    <location>
        <begin position="265"/>
        <end position="293"/>
    </location>
</feature>
<evidence type="ECO:0000256" key="5">
    <source>
        <dbReference type="ARBA" id="ARBA00022842"/>
    </source>
</evidence>
<dbReference type="Pfam" id="PF00078">
    <property type="entry name" value="RVT_1"/>
    <property type="match status" value="1"/>
</dbReference>
<keyword evidence="7 14" id="KW-0695">RNA-directed DNA polymerase</keyword>
<feature type="region of interest" description="Disordered" evidence="11">
    <location>
        <begin position="180"/>
        <end position="238"/>
    </location>
</feature>
<evidence type="ECO:0000256" key="2">
    <source>
        <dbReference type="ARBA" id="ARBA00022723"/>
    </source>
</evidence>
<feature type="compositionally biased region" description="Low complexity" evidence="11">
    <location>
        <begin position="469"/>
        <end position="503"/>
    </location>
</feature>
<dbReference type="InterPro" id="IPR000477">
    <property type="entry name" value="RT_dom"/>
</dbReference>
<dbReference type="InterPro" id="IPR050951">
    <property type="entry name" value="Retrovirus_Pol_polyprotein"/>
</dbReference>
<dbReference type="InterPro" id="IPR043128">
    <property type="entry name" value="Rev_trsase/Diguanyl_cyclase"/>
</dbReference>
<evidence type="ECO:0000256" key="4">
    <source>
        <dbReference type="ARBA" id="ARBA00022801"/>
    </source>
</evidence>
<protein>
    <submittedName>
        <fullName evidence="14">Reverse transcriptase domain-containing protein</fullName>
    </submittedName>
</protein>
<dbReference type="PROSITE" id="PS50878">
    <property type="entry name" value="RT_POL"/>
    <property type="match status" value="1"/>
</dbReference>
<keyword evidence="8" id="KW-0808">Transferase</keyword>
<keyword evidence="6" id="KW-0229">DNA integration</keyword>
<organism evidence="14 15">
    <name type="scientific">Tanacetum coccineum</name>
    <dbReference type="NCBI Taxonomy" id="301880"/>
    <lineage>
        <taxon>Eukaryota</taxon>
        <taxon>Viridiplantae</taxon>
        <taxon>Streptophyta</taxon>
        <taxon>Embryophyta</taxon>
        <taxon>Tracheophyta</taxon>
        <taxon>Spermatophyta</taxon>
        <taxon>Magnoliopsida</taxon>
        <taxon>eudicotyledons</taxon>
        <taxon>Gunneridae</taxon>
        <taxon>Pentapetalae</taxon>
        <taxon>asterids</taxon>
        <taxon>campanulids</taxon>
        <taxon>Asterales</taxon>
        <taxon>Asteraceae</taxon>
        <taxon>Asteroideae</taxon>
        <taxon>Anthemideae</taxon>
        <taxon>Anthemidinae</taxon>
        <taxon>Tanacetum</taxon>
    </lineage>
</organism>
<feature type="compositionally biased region" description="Basic and acidic residues" evidence="11">
    <location>
        <begin position="453"/>
        <end position="467"/>
    </location>
</feature>
<sequence>MFPQPTTTSSETCCLRIWQCSIHVDHEQEAEADTVGTITRVFAPGPTGRDVNTLHRQVKGLTQQMVDRANTEHSTLKRLSVMDKYLAEFDTDLRSEIKGQHALRRSVCMLEDQVRELVKGDQEENKKLKTMLESTQRDFDRLSWHHHNLRHWSFEVHWHLHPFRHYHERPYVAPTAPVAHVDRADPDDPSPRPTCRPRHDDPYVMVRDAAARDEGDDAATTSDLQPSQPPGSPHYHLIMPPRAMTQVAIEKLVSDRVAAALAQDRAAKGNTNGDGRPGGNTGGNAGGQGGAPTARECTYSSFMKCNPTSFRRNEGAVELCRWFEKTESVFSINECAERNKVATLGLEVVNAKSWNDMKIMMREEFCPPEEIQRMEVKLWNLRVKDSNISAYTQRFNELVLLCPEMVPSEKKKVEAYLRGLPENIKGETTSSRPVVLNEAVRMAHTLMEQKLQAKAERIAESNKRKWESNNNQGGNNNNQGGNNNNNQRNYQNNNRHNQNNNQRHGNARALTTTQNAGANQTGVAPKCNQVGMWLLVDRCGGQAYCRRDANITGPNVVTVGYVRCNDWLVERDAIIVCGKKEVHVPYKNKTLVVKGDSGASRLKVISCIKARKYIERGSQLFLAQVTEKEPSKKQLQDVPVIRNFPEVFPDDLPRLPPPRQVKFRIELVPGAAPVARAPYRLAPSELKELSDQLKELLEKGFIRPSSSPWGAPVLFVKKKDGSFHMCIDYRELNKLTVKNRYPLPRIDDLFDQLQGSSVYSKIDLRSGYHQLRIREEDIPITAFRTRYGHYEFQVMPFGLTNAHAVFMDLMNRVCKSYLDKLVIVFIDDILIYSKNKEEYEKHLKIILELLKKEQLYAKFSKCDFWLKSVQFLGHMINNKGVHVDPAKVEAIRNWSAPTTPTEVRQFLGLAGYYRRFIEGFSLNSKPLTKLTQKNKKYEWGTEEDEAFQTLKKKLCFAPILALPEGTKNLLYTAMRRTRVMELGRHPESKGQRTNKGQIFSNDEHTNLPERILNAQTEAMKEENVKDKNLRRLIKPIFETRSDGIQCFEGRIWLPLFGGLRELIMHESHKSKYSIHPGSDKMYQDLKKLYWWPNMKAEIATYVSKCLTCAKVKAEHQNPSGLLQQPEIPKWKWEKITMDFVSGLPRTPSGYDSIWVIVDRLTKSAHFLPMKKTDSIEKLAQLYLKEIVCKHGVPTSIISDRDNLFTSRFWKSLQEAMGTQLDMSTAYHPEIDGQSERTIQTLEDMLRACVIDFGSSWDRHLPLVEFSYNNSYHASIKAAPFEALYGRSVDRQIGPVAYKLELPDKLRGIHNTFHVSNLKKCMADENLVIPLEEIQLDDKLHFIEEPVEIMNREIIMANLPPLNHVADLLEEDPEEQPELALEPDHLNVFALHQNPQPKVNMNGWILEDDEEEEEEEDPDMEEEMEEENDDDDVEVINPYEEADPLNLPPPDSVAPTPDDHEQEAEADTVGTITRVPYSVRPFSGTIYVGSGPSRQVFAPGPTGRDVNTLHRQVKGLTQQMFDRANTEHSTLKRLSVMDKYLAEFNTDLRSEIKGQHALRRSVCTLEDQVRELVKGDREENKKLKTMLESTQRDFDRLSWHHHNLRQWSFEVQWHLHPFRHYRERPYVASTAPVAHVDRADPDDPYPRPTRRP</sequence>
<evidence type="ECO:0000256" key="8">
    <source>
        <dbReference type="ARBA" id="ARBA00022932"/>
    </source>
</evidence>
<dbReference type="Proteomes" id="UP001151760">
    <property type="component" value="Unassembled WGS sequence"/>
</dbReference>
<dbReference type="InterPro" id="IPR043502">
    <property type="entry name" value="DNA/RNA_pol_sf"/>
</dbReference>
<dbReference type="Pfam" id="PF24626">
    <property type="entry name" value="SH3_Tf2-1"/>
    <property type="match status" value="1"/>
</dbReference>
<accession>A0ABQ4ZQI7</accession>
<evidence type="ECO:0000313" key="14">
    <source>
        <dbReference type="EMBL" id="GJS92549.1"/>
    </source>
</evidence>
<dbReference type="Pfam" id="PF17921">
    <property type="entry name" value="Integrase_H2C2"/>
    <property type="match status" value="1"/>
</dbReference>
<gene>
    <name evidence="14" type="ORF">Tco_0799517</name>
</gene>
<feature type="domain" description="Integrase catalytic" evidence="13">
    <location>
        <begin position="1124"/>
        <end position="1287"/>
    </location>
</feature>
<dbReference type="PANTHER" id="PTHR37984">
    <property type="entry name" value="PROTEIN CBG26694"/>
    <property type="match status" value="1"/>
</dbReference>
<evidence type="ECO:0000256" key="6">
    <source>
        <dbReference type="ARBA" id="ARBA00022908"/>
    </source>
</evidence>
<dbReference type="InterPro" id="IPR036397">
    <property type="entry name" value="RNaseH_sf"/>
</dbReference>
<dbReference type="SUPFAM" id="SSF53098">
    <property type="entry name" value="Ribonuclease H-like"/>
    <property type="match status" value="1"/>
</dbReference>
<evidence type="ECO:0000256" key="11">
    <source>
        <dbReference type="SAM" id="MobiDB-lite"/>
    </source>
</evidence>
<dbReference type="Gene3D" id="3.10.10.10">
    <property type="entry name" value="HIV Type 1 Reverse Transcriptase, subunit A, domain 1"/>
    <property type="match status" value="1"/>
</dbReference>
<evidence type="ECO:0000256" key="9">
    <source>
        <dbReference type="ARBA" id="ARBA00023125"/>
    </source>
</evidence>
<dbReference type="PANTHER" id="PTHR37984:SF5">
    <property type="entry name" value="PROTEIN NYNRIN-LIKE"/>
    <property type="match status" value="1"/>
</dbReference>
<dbReference type="InterPro" id="IPR012337">
    <property type="entry name" value="RNaseH-like_sf"/>
</dbReference>
<keyword evidence="2" id="KW-0479">Metal-binding</keyword>